<name>A0ABW7I699_9RHOB</name>
<dbReference type="CDD" id="cd00093">
    <property type="entry name" value="HTH_XRE"/>
    <property type="match status" value="1"/>
</dbReference>
<proteinExistence type="predicted"/>
<evidence type="ECO:0000313" key="2">
    <source>
        <dbReference type="EMBL" id="MFH0253694.1"/>
    </source>
</evidence>
<dbReference type="SUPFAM" id="SSF47413">
    <property type="entry name" value="lambda repressor-like DNA-binding domains"/>
    <property type="match status" value="1"/>
</dbReference>
<dbReference type="Proteomes" id="UP001607157">
    <property type="component" value="Unassembled WGS sequence"/>
</dbReference>
<dbReference type="EMBL" id="JBIHMM010000002">
    <property type="protein sequence ID" value="MFH0253694.1"/>
    <property type="molecule type" value="Genomic_DNA"/>
</dbReference>
<dbReference type="InterPro" id="IPR010982">
    <property type="entry name" value="Lambda_DNA-bd_dom_sf"/>
</dbReference>
<comment type="caution">
    <text evidence="2">The sequence shown here is derived from an EMBL/GenBank/DDBJ whole genome shotgun (WGS) entry which is preliminary data.</text>
</comment>
<organism evidence="2 3">
    <name type="scientific">Roseovarius aquimarinus</name>
    <dbReference type="NCBI Taxonomy" id="1229156"/>
    <lineage>
        <taxon>Bacteria</taxon>
        <taxon>Pseudomonadati</taxon>
        <taxon>Pseudomonadota</taxon>
        <taxon>Alphaproteobacteria</taxon>
        <taxon>Rhodobacterales</taxon>
        <taxon>Roseobacteraceae</taxon>
        <taxon>Roseovarius</taxon>
    </lineage>
</organism>
<dbReference type="InterPro" id="IPR001387">
    <property type="entry name" value="Cro/C1-type_HTH"/>
</dbReference>
<dbReference type="RefSeq" id="WP_377171349.1">
    <property type="nucleotide sequence ID" value="NZ_JBHTJC010000002.1"/>
</dbReference>
<dbReference type="InterPro" id="IPR029063">
    <property type="entry name" value="SAM-dependent_MTases_sf"/>
</dbReference>
<dbReference type="Pfam" id="PF01381">
    <property type="entry name" value="HTH_3"/>
    <property type="match status" value="1"/>
</dbReference>
<reference evidence="2 3" key="1">
    <citation type="submission" date="2024-10" db="EMBL/GenBank/DDBJ databases">
        <authorList>
            <person name="Yang X.-N."/>
        </authorList>
    </citation>
    <scope>NUCLEOTIDE SEQUENCE [LARGE SCALE GENOMIC DNA]</scope>
    <source>
        <strain evidence="2 3">CAU 1059</strain>
    </source>
</reference>
<dbReference type="Gene3D" id="1.10.260.40">
    <property type="entry name" value="lambda repressor-like DNA-binding domains"/>
    <property type="match status" value="1"/>
</dbReference>
<keyword evidence="3" id="KW-1185">Reference proteome</keyword>
<dbReference type="SMART" id="SM00530">
    <property type="entry name" value="HTH_XRE"/>
    <property type="match status" value="1"/>
</dbReference>
<evidence type="ECO:0000313" key="3">
    <source>
        <dbReference type="Proteomes" id="UP001607157"/>
    </source>
</evidence>
<dbReference type="InterPro" id="IPR002052">
    <property type="entry name" value="DNA_methylase_N6_adenine_CS"/>
</dbReference>
<protein>
    <submittedName>
        <fullName evidence="2">Helix-turn-helix transcriptional regulator</fullName>
    </submittedName>
</protein>
<dbReference type="PROSITE" id="PS50943">
    <property type="entry name" value="HTH_CROC1"/>
    <property type="match status" value="1"/>
</dbReference>
<gene>
    <name evidence="2" type="ORF">ACGRVM_07305</name>
</gene>
<dbReference type="PROSITE" id="PS00092">
    <property type="entry name" value="N6_MTASE"/>
    <property type="match status" value="1"/>
</dbReference>
<accession>A0ABW7I699</accession>
<dbReference type="SUPFAM" id="SSF53335">
    <property type="entry name" value="S-adenosyl-L-methionine-dependent methyltransferases"/>
    <property type="match status" value="1"/>
</dbReference>
<sequence>MIQKLDMQSILFPTGFKPEQSSLYELSNDSGLNWETVRTVLRGGGSISSLNRLRAALGLRWSWTNEIDGVAAAQALAARRKAKLLSQRDMAAKLGVSPQTIVTLETRFRARVETLRRYLRALGFMNMLAAPSNRLVPKPNHAEADLVFTPRNLAVHIVKAFADEIGGAVLEPARGDRAFYDALPAHVTKHWCEISEGRDFFDFTTPVDWIITNPPWSRFRDFLEHSLRVADNVLFLAPVNHFGTKRRVSLVRDAGFGLKRTLFVPSPTAWPSSGFQLAAVHLQRGWSGAAEIMHHD</sequence>
<evidence type="ECO:0000259" key="1">
    <source>
        <dbReference type="PROSITE" id="PS50943"/>
    </source>
</evidence>
<feature type="domain" description="HTH cro/C1-type" evidence="1">
    <location>
        <begin position="76"/>
        <end position="128"/>
    </location>
</feature>